<keyword evidence="3" id="KW-1185">Reference proteome</keyword>
<keyword evidence="1" id="KW-0175">Coiled coil</keyword>
<sequence>MDCHSELRETLGDSVLEHITYSSDLSPYDFDLIPQLKKLLRGKQFSNREDILTAEIFNAYIIVGKDVWKSWGIILKGVSFLLARSLKFTVSRTQDLQRQSTELRTQVSQLRSTALKLRTSDAHTAADTLKSNFGLEAGFTATQDWLACCPTTTTKLLKFTRLSLLDDSVRGGPPLPLSLRHVRETACRLLSSPLYATAYAPGSRCARTSLAAPNYGRPCPPSAGRSKPSRPSCSILLADKVVVGDFSGFSRFLILGICIKVRTHLANEQRTNDKRLHSLIEIGTCVRRSTGKPIVWFAFGSDPSLVGTSKEVGIRCGRDLPLACMIDSFNIFLTAAVLSILLIIGNVELNPGPGSREGRDNSDEVFQREWINYMKETREDRQKASVLLNKVSNDLDTLVNRYNEVENKLKEVIQEQVVLKAIVKRWEIESRRNNIVFYGVEEENYEKGSDTCFVVLDLLTKFFRLNLDVSAINNAYRVGRGKNRPIVVKLNSYFIKEHIMANTNQLKGSKIYIENDFSKEIREKRKKLVPLLKEARFKGFKASLVNDKIKINGNIVDLEFLKDKNIEDVLSSCKIIEIRKWRQIEIDHPLHITQTEEEVGHEVENLEA</sequence>
<dbReference type="Gene3D" id="3.30.70.1820">
    <property type="entry name" value="L1 transposable element, RRM domain"/>
    <property type="match status" value="1"/>
</dbReference>
<dbReference type="EMBL" id="JAJSOF020000025">
    <property type="protein sequence ID" value="KAJ4435109.1"/>
    <property type="molecule type" value="Genomic_DNA"/>
</dbReference>
<dbReference type="Gene3D" id="3.30.420.10">
    <property type="entry name" value="Ribonuclease H-like superfamily/Ribonuclease H"/>
    <property type="match status" value="1"/>
</dbReference>
<accession>A0ABQ8SMP8</accession>
<dbReference type="Proteomes" id="UP001148838">
    <property type="component" value="Unassembled WGS sequence"/>
</dbReference>
<evidence type="ECO:0000256" key="1">
    <source>
        <dbReference type="SAM" id="Coils"/>
    </source>
</evidence>
<feature type="coiled-coil region" evidence="1">
    <location>
        <begin position="388"/>
        <end position="415"/>
    </location>
</feature>
<evidence type="ECO:0000313" key="2">
    <source>
        <dbReference type="EMBL" id="KAJ4435109.1"/>
    </source>
</evidence>
<evidence type="ECO:0000313" key="3">
    <source>
        <dbReference type="Proteomes" id="UP001148838"/>
    </source>
</evidence>
<comment type="caution">
    <text evidence="2">The sequence shown here is derived from an EMBL/GenBank/DDBJ whole genome shotgun (WGS) entry which is preliminary data.</text>
</comment>
<name>A0ABQ8SMP8_PERAM</name>
<organism evidence="2 3">
    <name type="scientific">Periplaneta americana</name>
    <name type="common">American cockroach</name>
    <name type="synonym">Blatta americana</name>
    <dbReference type="NCBI Taxonomy" id="6978"/>
    <lineage>
        <taxon>Eukaryota</taxon>
        <taxon>Metazoa</taxon>
        <taxon>Ecdysozoa</taxon>
        <taxon>Arthropoda</taxon>
        <taxon>Hexapoda</taxon>
        <taxon>Insecta</taxon>
        <taxon>Pterygota</taxon>
        <taxon>Neoptera</taxon>
        <taxon>Polyneoptera</taxon>
        <taxon>Dictyoptera</taxon>
        <taxon>Blattodea</taxon>
        <taxon>Blattoidea</taxon>
        <taxon>Blattidae</taxon>
        <taxon>Blattinae</taxon>
        <taxon>Periplaneta</taxon>
    </lineage>
</organism>
<protein>
    <submittedName>
        <fullName evidence="2">Uncharacterized protein</fullName>
    </submittedName>
</protein>
<reference evidence="2 3" key="1">
    <citation type="journal article" date="2022" name="Allergy">
        <title>Genome assembly and annotation of Periplaneta americana reveal a comprehensive cockroach allergen profile.</title>
        <authorList>
            <person name="Wang L."/>
            <person name="Xiong Q."/>
            <person name="Saelim N."/>
            <person name="Wang L."/>
            <person name="Nong W."/>
            <person name="Wan A.T."/>
            <person name="Shi M."/>
            <person name="Liu X."/>
            <person name="Cao Q."/>
            <person name="Hui J.H.L."/>
            <person name="Sookrung N."/>
            <person name="Leung T.F."/>
            <person name="Tungtrongchitr A."/>
            <person name="Tsui S.K.W."/>
        </authorList>
    </citation>
    <scope>NUCLEOTIDE SEQUENCE [LARGE SCALE GENOMIC DNA]</scope>
    <source>
        <strain evidence="2">PWHHKU_190912</strain>
    </source>
</reference>
<dbReference type="InterPro" id="IPR036397">
    <property type="entry name" value="RNaseH_sf"/>
</dbReference>
<gene>
    <name evidence="2" type="ORF">ANN_23684</name>
</gene>
<proteinExistence type="predicted"/>